<dbReference type="OrthoDB" id="2079801at2"/>
<evidence type="ECO:0000313" key="2">
    <source>
        <dbReference type="Proteomes" id="UP000184038"/>
    </source>
</evidence>
<dbReference type="STRING" id="1120996.SAMN02746066_04197"/>
<dbReference type="EMBL" id="FRCP01000024">
    <property type="protein sequence ID" value="SHM97846.1"/>
    <property type="molecule type" value="Genomic_DNA"/>
</dbReference>
<organism evidence="1 2">
    <name type="scientific">Anaerosporobacter mobilis DSM 15930</name>
    <dbReference type="NCBI Taxonomy" id="1120996"/>
    <lineage>
        <taxon>Bacteria</taxon>
        <taxon>Bacillati</taxon>
        <taxon>Bacillota</taxon>
        <taxon>Clostridia</taxon>
        <taxon>Lachnospirales</taxon>
        <taxon>Lachnospiraceae</taxon>
        <taxon>Anaerosporobacter</taxon>
    </lineage>
</organism>
<keyword evidence="2" id="KW-1185">Reference proteome</keyword>
<proteinExistence type="predicted"/>
<dbReference type="Proteomes" id="UP000184038">
    <property type="component" value="Unassembled WGS sequence"/>
</dbReference>
<protein>
    <submittedName>
        <fullName evidence="1">Uncharacterized protein</fullName>
    </submittedName>
</protein>
<evidence type="ECO:0000313" key="1">
    <source>
        <dbReference type="EMBL" id="SHM97846.1"/>
    </source>
</evidence>
<accession>A0A1M7N336</accession>
<dbReference type="RefSeq" id="WP_073291035.1">
    <property type="nucleotide sequence ID" value="NZ_FRCP01000024.1"/>
</dbReference>
<name>A0A1M7N336_9FIRM</name>
<sequence>MVFKVLSEEEISLLNVEQKVKYEEERNVYQQRVDFVNRLEELEDVKVEQYNMEMSAIEIIQDREINQYQNPEFTLKTSVSVKKPNLQVVSFQSLEQDKPVLPMIMKKPRIQVVYFHQKESARKELPLITKPVVSSRNYNEVKLEQLDLPGVEKITISMKTHKPITNDHPSLPAITKPSINLDMNVEQIATSSNVNTKNLPEVLKTNIPIRKVAMAIDTRHDLPEVLKTNIPNHKVAMAVDTRPDLPEVLKTNIPNHKAAMAVDTRPNLPEVEKMNIPIQKASMDIDTQLNLSGIQRSSIKLDINTNIDKFEKSSKIVPQNLPRVLKINAPIHSVPMENSISPSLPTVKKTSIPEHSVTIPIIKAELPELQEVIKVNNDRKPFGEMKPIEDVKLTTVVKPDVNIQEFEMKSLPSVHLPKRFRPNINIKEYNGFSQSKIEVTKVPEMSIPKSTYTKELKMDTPKLPNVHEITATSKEFNLPDLLKPNMPVVKTSIPIININKPLHNESDNQENQVETTKDYTLHSIMKDSIKIPDASLVLKELLYELGGEIKDLKGLEDEEQRDNDFC</sequence>
<dbReference type="AlphaFoldDB" id="A0A1M7N336"/>
<reference evidence="1 2" key="1">
    <citation type="submission" date="2016-11" db="EMBL/GenBank/DDBJ databases">
        <authorList>
            <person name="Jaros S."/>
            <person name="Januszkiewicz K."/>
            <person name="Wedrychowicz H."/>
        </authorList>
    </citation>
    <scope>NUCLEOTIDE SEQUENCE [LARGE SCALE GENOMIC DNA]</scope>
    <source>
        <strain evidence="1 2">DSM 15930</strain>
    </source>
</reference>
<gene>
    <name evidence="1" type="ORF">SAMN02746066_04197</name>
</gene>